<comment type="caution">
    <text evidence="1">The sequence shown here is derived from an EMBL/GenBank/DDBJ whole genome shotgun (WGS) entry which is preliminary data.</text>
</comment>
<protein>
    <submittedName>
        <fullName evidence="1">TPR-like protein</fullName>
    </submittedName>
</protein>
<evidence type="ECO:0000313" key="1">
    <source>
        <dbReference type="EMBL" id="KAI0038519.1"/>
    </source>
</evidence>
<organism evidence="1 2">
    <name type="scientific">Auriscalpium vulgare</name>
    <dbReference type="NCBI Taxonomy" id="40419"/>
    <lineage>
        <taxon>Eukaryota</taxon>
        <taxon>Fungi</taxon>
        <taxon>Dikarya</taxon>
        <taxon>Basidiomycota</taxon>
        <taxon>Agaricomycotina</taxon>
        <taxon>Agaricomycetes</taxon>
        <taxon>Russulales</taxon>
        <taxon>Auriscalpiaceae</taxon>
        <taxon>Auriscalpium</taxon>
    </lineage>
</organism>
<dbReference type="Proteomes" id="UP000814033">
    <property type="component" value="Unassembled WGS sequence"/>
</dbReference>
<accession>A0ACB8R343</accession>
<reference evidence="1" key="2">
    <citation type="journal article" date="2022" name="New Phytol.">
        <title>Evolutionary transition to the ectomycorrhizal habit in the genomes of a hyperdiverse lineage of mushroom-forming fungi.</title>
        <authorList>
            <person name="Looney B."/>
            <person name="Miyauchi S."/>
            <person name="Morin E."/>
            <person name="Drula E."/>
            <person name="Courty P.E."/>
            <person name="Kohler A."/>
            <person name="Kuo A."/>
            <person name="LaButti K."/>
            <person name="Pangilinan J."/>
            <person name="Lipzen A."/>
            <person name="Riley R."/>
            <person name="Andreopoulos W."/>
            <person name="He G."/>
            <person name="Johnson J."/>
            <person name="Nolan M."/>
            <person name="Tritt A."/>
            <person name="Barry K.W."/>
            <person name="Grigoriev I.V."/>
            <person name="Nagy L.G."/>
            <person name="Hibbett D."/>
            <person name="Henrissat B."/>
            <person name="Matheny P.B."/>
            <person name="Labbe J."/>
            <person name="Martin F.M."/>
        </authorList>
    </citation>
    <scope>NUCLEOTIDE SEQUENCE</scope>
    <source>
        <strain evidence="1">FP105234-sp</strain>
    </source>
</reference>
<proteinExistence type="predicted"/>
<evidence type="ECO:0000313" key="2">
    <source>
        <dbReference type="Proteomes" id="UP000814033"/>
    </source>
</evidence>
<name>A0ACB8R343_9AGAM</name>
<sequence length="420" mass="47421">MYEKARDLAECCKDYSSVGNIIAWMAELRTGREYWKGALDMYYEALRMHKLADDTEGQANDYLCIGQVFFDEYNLTEAKRYCNKSLKIYQRRALENIGKIYSSQDRFAEAEKNLRTALEIQIRVKASVGQATALDALGLMYLKQNKLEDAKYCIERALQCHKLRDDIVYQAYSIQSLAGVAARERDNDGAVALYKTAYDMHGSVADLNGQGSDLDSMAEFYYCQAQYDDAQKYWQQALKIAQKSHILYLLGKVSYDMRQHSQSREYWQLSLQKSSEIEYSMCEGSVSERLAELEIISHNPGHAIELCERANQAYQRADFSIGQERVLASLAGLYLDQETPRAWHQPKRPPPVSLAGLTSQSEGGTGVTDTQPTIPESTSITQGTPDDVQERERTSSPLSPAPPDNLPSDRGKGKGKARAW</sequence>
<keyword evidence="2" id="KW-1185">Reference proteome</keyword>
<dbReference type="EMBL" id="MU276480">
    <property type="protein sequence ID" value="KAI0038519.1"/>
    <property type="molecule type" value="Genomic_DNA"/>
</dbReference>
<reference evidence="1" key="1">
    <citation type="submission" date="2021-02" db="EMBL/GenBank/DDBJ databases">
        <authorList>
            <consortium name="DOE Joint Genome Institute"/>
            <person name="Ahrendt S."/>
            <person name="Looney B.P."/>
            <person name="Miyauchi S."/>
            <person name="Morin E."/>
            <person name="Drula E."/>
            <person name="Courty P.E."/>
            <person name="Chicoki N."/>
            <person name="Fauchery L."/>
            <person name="Kohler A."/>
            <person name="Kuo A."/>
            <person name="Labutti K."/>
            <person name="Pangilinan J."/>
            <person name="Lipzen A."/>
            <person name="Riley R."/>
            <person name="Andreopoulos W."/>
            <person name="He G."/>
            <person name="Johnson J."/>
            <person name="Barry K.W."/>
            <person name="Grigoriev I.V."/>
            <person name="Nagy L."/>
            <person name="Hibbett D."/>
            <person name="Henrissat B."/>
            <person name="Matheny P.B."/>
            <person name="Labbe J."/>
            <person name="Martin F."/>
        </authorList>
    </citation>
    <scope>NUCLEOTIDE SEQUENCE</scope>
    <source>
        <strain evidence="1">FP105234-sp</strain>
    </source>
</reference>
<gene>
    <name evidence="1" type="ORF">FA95DRAFT_1578156</name>
</gene>